<dbReference type="Pfam" id="PF12838">
    <property type="entry name" value="Fer4_7"/>
    <property type="match status" value="1"/>
</dbReference>
<evidence type="ECO:0000259" key="12">
    <source>
        <dbReference type="PROSITE" id="PS51669"/>
    </source>
</evidence>
<dbReference type="PANTHER" id="PTHR43105">
    <property type="entry name" value="RESPIRATORY NITRATE REDUCTASE"/>
    <property type="match status" value="1"/>
</dbReference>
<evidence type="ECO:0000256" key="1">
    <source>
        <dbReference type="ARBA" id="ARBA00007023"/>
    </source>
</evidence>
<name>A0ABN6PD33_9EURY</name>
<dbReference type="PROSITE" id="PS51379">
    <property type="entry name" value="4FE4S_FER_2"/>
    <property type="match status" value="2"/>
</dbReference>
<evidence type="ECO:0000256" key="2">
    <source>
        <dbReference type="ARBA" id="ARBA00010312"/>
    </source>
</evidence>
<keyword evidence="4" id="KW-0001">2Fe-2S</keyword>
<feature type="domain" description="4Fe-4S Mo/W bis-MGD-type" evidence="12">
    <location>
        <begin position="216"/>
        <end position="272"/>
    </location>
</feature>
<dbReference type="Gene3D" id="3.10.20.740">
    <property type="match status" value="1"/>
</dbReference>
<comment type="similarity">
    <text evidence="2">Belongs to the prokaryotic molybdopterin-containing oxidoreductase family.</text>
</comment>
<dbReference type="Pfam" id="PF01568">
    <property type="entry name" value="Molydop_binding"/>
    <property type="match status" value="1"/>
</dbReference>
<dbReference type="InterPro" id="IPR006963">
    <property type="entry name" value="Mopterin_OxRdtase_4Fe-4S_dom"/>
</dbReference>
<dbReference type="RefSeq" id="WP_248564448.1">
    <property type="nucleotide sequence ID" value="NZ_AP025698.1"/>
</dbReference>
<dbReference type="PANTHER" id="PTHR43105:SF14">
    <property type="entry name" value="FORMATE DEHYDROGENASE H"/>
    <property type="match status" value="1"/>
</dbReference>
<dbReference type="Gene3D" id="2.40.40.20">
    <property type="match status" value="1"/>
</dbReference>
<dbReference type="PROSITE" id="PS00198">
    <property type="entry name" value="4FE4S_FER_1"/>
    <property type="match status" value="1"/>
</dbReference>
<dbReference type="InterPro" id="IPR036010">
    <property type="entry name" value="2Fe-2S_ferredoxin-like_sf"/>
</dbReference>
<dbReference type="SUPFAM" id="SSF54862">
    <property type="entry name" value="4Fe-4S ferredoxins"/>
    <property type="match status" value="1"/>
</dbReference>
<dbReference type="InterPro" id="IPR001041">
    <property type="entry name" value="2Fe-2S_ferredoxin-type"/>
</dbReference>
<feature type="domain" description="2Fe-2S ferredoxin-type" evidence="10">
    <location>
        <begin position="3"/>
        <end position="80"/>
    </location>
</feature>
<dbReference type="CDD" id="cd02753">
    <property type="entry name" value="MopB_Formate-Dh-H"/>
    <property type="match status" value="1"/>
</dbReference>
<dbReference type="Pfam" id="PF10588">
    <property type="entry name" value="NADH-G_4Fe-4S_3"/>
    <property type="match status" value="1"/>
</dbReference>
<dbReference type="PIRSF" id="PIRSF036643">
    <property type="entry name" value="FDH_alpha"/>
    <property type="match status" value="1"/>
</dbReference>
<dbReference type="Gene3D" id="3.40.228.10">
    <property type="entry name" value="Dimethylsulfoxide Reductase, domain 2"/>
    <property type="match status" value="1"/>
</dbReference>
<evidence type="ECO:0000256" key="9">
    <source>
        <dbReference type="ARBA" id="ARBA00023014"/>
    </source>
</evidence>
<keyword evidence="6" id="KW-0677">Repeat</keyword>
<keyword evidence="5" id="KW-0479">Metal-binding</keyword>
<dbReference type="CDD" id="cd00207">
    <property type="entry name" value="fer2"/>
    <property type="match status" value="1"/>
</dbReference>
<evidence type="ECO:0000256" key="5">
    <source>
        <dbReference type="ARBA" id="ARBA00022723"/>
    </source>
</evidence>
<dbReference type="Proteomes" id="UP000831817">
    <property type="component" value="Chromosome"/>
</dbReference>
<evidence type="ECO:0000313" key="14">
    <source>
        <dbReference type="EMBL" id="BDH80156.1"/>
    </source>
</evidence>
<dbReference type="Gene3D" id="3.30.70.20">
    <property type="match status" value="1"/>
</dbReference>
<evidence type="ECO:0000256" key="6">
    <source>
        <dbReference type="ARBA" id="ARBA00022737"/>
    </source>
</evidence>
<dbReference type="InterPro" id="IPR006657">
    <property type="entry name" value="MoPterin_dinucl-bd_dom"/>
</dbReference>
<keyword evidence="3" id="KW-0004">4Fe-4S</keyword>
<proteinExistence type="inferred from homology"/>
<gene>
    <name evidence="14" type="ORF">MTTB_15350</name>
</gene>
<dbReference type="NCBIfam" id="TIGR01591">
    <property type="entry name" value="Fdh-alpha"/>
    <property type="match status" value="1"/>
</dbReference>
<protein>
    <submittedName>
        <fullName evidence="14">Formate dehydrogenase subunit alpha</fullName>
    </submittedName>
</protein>
<dbReference type="InterPro" id="IPR006478">
    <property type="entry name" value="Formate_DH_asu"/>
</dbReference>
<dbReference type="Pfam" id="PF00384">
    <property type="entry name" value="Molybdopterin"/>
    <property type="match status" value="1"/>
</dbReference>
<organism evidence="14 15">
    <name type="scientific">Methanothermobacter tenebrarum</name>
    <dbReference type="NCBI Taxonomy" id="680118"/>
    <lineage>
        <taxon>Archaea</taxon>
        <taxon>Methanobacteriati</taxon>
        <taxon>Methanobacteriota</taxon>
        <taxon>Methanomada group</taxon>
        <taxon>Methanobacteria</taxon>
        <taxon>Methanobacteriales</taxon>
        <taxon>Methanobacteriaceae</taxon>
        <taxon>Methanothermobacter</taxon>
    </lineage>
</organism>
<accession>A0ABN6PD33</accession>
<dbReference type="PROSITE" id="PS51839">
    <property type="entry name" value="4FE4S_HC3"/>
    <property type="match status" value="1"/>
</dbReference>
<evidence type="ECO:0000259" key="13">
    <source>
        <dbReference type="PROSITE" id="PS51839"/>
    </source>
</evidence>
<dbReference type="PROSITE" id="PS00551">
    <property type="entry name" value="MOLYBDOPTERIN_PROK_1"/>
    <property type="match status" value="1"/>
</dbReference>
<evidence type="ECO:0000259" key="10">
    <source>
        <dbReference type="PROSITE" id="PS51085"/>
    </source>
</evidence>
<dbReference type="InterPro" id="IPR017896">
    <property type="entry name" value="4Fe4S_Fe-S-bd"/>
</dbReference>
<keyword evidence="7" id="KW-0560">Oxidoreductase</keyword>
<dbReference type="InterPro" id="IPR006655">
    <property type="entry name" value="Mopterin_OxRdtase_prok_CS"/>
</dbReference>
<dbReference type="Pfam" id="PF04879">
    <property type="entry name" value="Molybdop_Fe4S4"/>
    <property type="match status" value="1"/>
</dbReference>
<dbReference type="PROSITE" id="PS51085">
    <property type="entry name" value="2FE2S_FER_2"/>
    <property type="match status" value="1"/>
</dbReference>
<dbReference type="InterPro" id="IPR006656">
    <property type="entry name" value="Mopterin_OxRdtase"/>
</dbReference>
<dbReference type="SUPFAM" id="SSF53706">
    <property type="entry name" value="Formate dehydrogenase/DMSO reductase, domains 1-3"/>
    <property type="match status" value="1"/>
</dbReference>
<evidence type="ECO:0000256" key="7">
    <source>
        <dbReference type="ARBA" id="ARBA00023002"/>
    </source>
</evidence>
<dbReference type="EMBL" id="AP025698">
    <property type="protein sequence ID" value="BDH80156.1"/>
    <property type="molecule type" value="Genomic_DNA"/>
</dbReference>
<dbReference type="InterPro" id="IPR027467">
    <property type="entry name" value="MopterinOxRdtase_cofactor_BS"/>
</dbReference>
<keyword evidence="8" id="KW-0408">Iron</keyword>
<dbReference type="Pfam" id="PF13510">
    <property type="entry name" value="Fer2_4"/>
    <property type="match status" value="1"/>
</dbReference>
<dbReference type="InterPro" id="IPR019574">
    <property type="entry name" value="NADH_UbQ_OxRdtase_Gsu_4Fe4S-bd"/>
</dbReference>
<feature type="domain" description="4Fe-4S ferredoxin-type" evidence="11">
    <location>
        <begin position="185"/>
        <end position="213"/>
    </location>
</feature>
<evidence type="ECO:0000256" key="3">
    <source>
        <dbReference type="ARBA" id="ARBA00022485"/>
    </source>
</evidence>
<reference evidence="14 15" key="1">
    <citation type="submission" date="2022-04" db="EMBL/GenBank/DDBJ databases">
        <title>Complete genome of Methanothermobacter tenebrarum strain RMAS.</title>
        <authorList>
            <person name="Nakamura K."/>
            <person name="Oshima K."/>
            <person name="Hattori M."/>
            <person name="Kamagata Y."/>
            <person name="Takamizawa K."/>
        </authorList>
    </citation>
    <scope>NUCLEOTIDE SEQUENCE [LARGE SCALE GENOMIC DNA]</scope>
    <source>
        <strain evidence="14 15">RMAS</strain>
    </source>
</reference>
<dbReference type="PROSITE" id="PS51669">
    <property type="entry name" value="4FE4S_MOW_BIS_MGD"/>
    <property type="match status" value="1"/>
</dbReference>
<evidence type="ECO:0000313" key="15">
    <source>
        <dbReference type="Proteomes" id="UP000831817"/>
    </source>
</evidence>
<feature type="domain" description="4Fe-4S ferredoxin-type" evidence="11">
    <location>
        <begin position="142"/>
        <end position="174"/>
    </location>
</feature>
<dbReference type="SUPFAM" id="SSF50692">
    <property type="entry name" value="ADC-like"/>
    <property type="match status" value="1"/>
</dbReference>
<dbReference type="SUPFAM" id="SSF54292">
    <property type="entry name" value="2Fe-2S ferredoxin-like"/>
    <property type="match status" value="1"/>
</dbReference>
<evidence type="ECO:0000259" key="11">
    <source>
        <dbReference type="PROSITE" id="PS51379"/>
    </source>
</evidence>
<feature type="domain" description="4Fe-4S His(Cys)3-ligated-type" evidence="13">
    <location>
        <begin position="80"/>
        <end position="119"/>
    </location>
</feature>
<dbReference type="SMART" id="SM00926">
    <property type="entry name" value="Molybdop_Fe4S4"/>
    <property type="match status" value="1"/>
</dbReference>
<keyword evidence="9" id="KW-0411">Iron-sulfur</keyword>
<sequence>MKKKIEIILDGQRIRVDEGKSTLDAALENNIYIPHLCFRPGFDAFGACRLCLVETSDGRLVTACETPAEDGMDVISDSDRLDRIRKVTASLLIKGHVGDCLKCPESGECKLEAVSSYLGINDENLAKLREFKIDDSIDDSNPFFLKDNGKCILCGLCVQSCDTIGVNAIDFTFRGAKTKISTFMDKPLMDSICVSCGECVETCPVGALVKKSEKPSREVKTVCPYCGVGCGIYLGIRGDRIVSARGDPENPVNNGRLCVKGRFALNFVKNVERLGKPLIREDGEFKEVEWDEAISFIADKLSKYTGDEFAAIASAKCTNEENYLLQKFTRTVMKSNNIDHCARLCHAPSLVALSESLGSGAMTNSINELKHSNCILAIGTNTTETHPVIAYKVIEAVKNGSKLIVVNPTRIELVRHADIYLRNKPGTDVPLIMGMCKAILDENLINYKFIKEKTEGFESFKKYLYDLKWDEIESVTGIPRDDIREAAILYASSPTASIIYAMGITQHVNGTDNVFALSNLALLTGNLGRANTGINPLRGQNNVQGASDMGALPDLYPGYQSIDDAREKFEKKWQCKLPREKGVILLEIFENACKGKIKALYIMGENPILSEPDIKNVKKALETIEFLIVQDIFPTETSKFADVILPACSFAEKDGTFTNTERRVQLIRSAVRPPEDAKPDWWIICKIAEKMGAPGFEFENPREIFDEIREVVPAYKGISYNRLENGGIQWPCKSREDPGTDFLYKDGFTVENGRAKFILPSFRLFETPDKDYPFILITGRSLYQYHTRTMTSKIKGLGEFKDWKFLEMNPIDGEKLGVREGDFVLVKSRRGVVKTRVKFNEALMEGVTFMSFHFAPVNRLTSSVRDPLSGMPALKVSCVDLIPQ</sequence>
<dbReference type="InterPro" id="IPR009010">
    <property type="entry name" value="Asp_de-COase-like_dom_sf"/>
</dbReference>
<comment type="similarity">
    <text evidence="1">In the C-terminal section; belongs to the prokaryotic molybdopterin-containing oxidoreductase family.</text>
</comment>
<dbReference type="Gene3D" id="3.40.50.740">
    <property type="match status" value="1"/>
</dbReference>
<dbReference type="InterPro" id="IPR041924">
    <property type="entry name" value="Formate_Dh-H_N"/>
</dbReference>
<keyword evidence="15" id="KW-1185">Reference proteome</keyword>
<evidence type="ECO:0000256" key="4">
    <source>
        <dbReference type="ARBA" id="ARBA00022714"/>
    </source>
</evidence>
<dbReference type="Gene3D" id="2.20.25.90">
    <property type="entry name" value="ADC-like domains"/>
    <property type="match status" value="1"/>
</dbReference>
<dbReference type="InterPro" id="IPR050123">
    <property type="entry name" value="Prok_molybdopt-oxidoreductase"/>
</dbReference>
<dbReference type="GeneID" id="71966068"/>
<dbReference type="PROSITE" id="PS00490">
    <property type="entry name" value="MOLYBDOPTERIN_PROK_2"/>
    <property type="match status" value="1"/>
</dbReference>
<evidence type="ECO:0000256" key="8">
    <source>
        <dbReference type="ARBA" id="ARBA00023004"/>
    </source>
</evidence>
<dbReference type="InterPro" id="IPR017900">
    <property type="entry name" value="4Fe4S_Fe_S_CS"/>
</dbReference>